<dbReference type="AlphaFoldDB" id="K2KCK4"/>
<evidence type="ECO:0000313" key="2">
    <source>
        <dbReference type="Proteomes" id="UP000014115"/>
    </source>
</evidence>
<reference evidence="1 2" key="1">
    <citation type="journal article" date="2012" name="J. Bacteriol.">
        <title>Genome Sequence of Idiomarina xiamenensis Type Strain 10-D-4.</title>
        <authorList>
            <person name="Lai Q."/>
            <person name="Wang L."/>
            <person name="Wang W."/>
            <person name="Shao Z."/>
        </authorList>
    </citation>
    <scope>NUCLEOTIDE SEQUENCE [LARGE SCALE GENOMIC DNA]</scope>
    <source>
        <strain evidence="1 2">10-D-4</strain>
    </source>
</reference>
<dbReference type="Proteomes" id="UP000014115">
    <property type="component" value="Unassembled WGS sequence"/>
</dbReference>
<proteinExistence type="predicted"/>
<sequence>MNQESQQATAQQTGFDYFRFLELVEVLFPLTYGVGGVGVLVNPDREQLMRWGKSVSSWLLTDASQRQATALLEHQQYGQLLQVVARRYSTSEAPEAAQGLFDYGKEYERRILIRDSLKTLFLIVEDFYKTHRPQPSVSSTIEVAADPPKMTQQTLPATLKKHTETDVKATSHKQIDVTEEDFWDIEFFD</sequence>
<dbReference type="PATRIC" id="fig|740709.3.peg.1014"/>
<gene>
    <name evidence="1" type="ORF">A10D4_04997</name>
</gene>
<comment type="caution">
    <text evidence="1">The sequence shown here is derived from an EMBL/GenBank/DDBJ whole genome shotgun (WGS) entry which is preliminary data.</text>
</comment>
<keyword evidence="2" id="KW-1185">Reference proteome</keyword>
<dbReference type="RefSeq" id="WP_008488120.1">
    <property type="nucleotide sequence ID" value="NZ_AMRG01000005.1"/>
</dbReference>
<dbReference type="EMBL" id="AMRG01000005">
    <property type="protein sequence ID" value="EKE84397.1"/>
    <property type="molecule type" value="Genomic_DNA"/>
</dbReference>
<dbReference type="STRING" id="740709.A10D4_04997"/>
<name>K2KCK4_9GAMM</name>
<accession>K2KCK4</accession>
<organism evidence="1 2">
    <name type="scientific">Idiomarina xiamenensis 10-D-4</name>
    <dbReference type="NCBI Taxonomy" id="740709"/>
    <lineage>
        <taxon>Bacteria</taxon>
        <taxon>Pseudomonadati</taxon>
        <taxon>Pseudomonadota</taxon>
        <taxon>Gammaproteobacteria</taxon>
        <taxon>Alteromonadales</taxon>
        <taxon>Idiomarinaceae</taxon>
        <taxon>Idiomarina</taxon>
    </lineage>
</organism>
<protein>
    <submittedName>
        <fullName evidence="1">Uncharacterized protein</fullName>
    </submittedName>
</protein>
<evidence type="ECO:0000313" key="1">
    <source>
        <dbReference type="EMBL" id="EKE84397.1"/>
    </source>
</evidence>